<proteinExistence type="predicted"/>
<dbReference type="AlphaFoldDB" id="A0AB34JEG7"/>
<organism evidence="2 3">
    <name type="scientific">Prymnesium parvum</name>
    <name type="common">Toxic golden alga</name>
    <dbReference type="NCBI Taxonomy" id="97485"/>
    <lineage>
        <taxon>Eukaryota</taxon>
        <taxon>Haptista</taxon>
        <taxon>Haptophyta</taxon>
        <taxon>Prymnesiophyceae</taxon>
        <taxon>Prymnesiales</taxon>
        <taxon>Prymnesiaceae</taxon>
        <taxon>Prymnesium</taxon>
    </lineage>
</organism>
<dbReference type="Proteomes" id="UP001515480">
    <property type="component" value="Unassembled WGS sequence"/>
</dbReference>
<evidence type="ECO:0000313" key="3">
    <source>
        <dbReference type="Proteomes" id="UP001515480"/>
    </source>
</evidence>
<accession>A0AB34JEG7</accession>
<reference evidence="2 3" key="1">
    <citation type="journal article" date="2024" name="Science">
        <title>Giant polyketide synthase enzymes in the biosynthesis of giant marine polyether toxins.</title>
        <authorList>
            <person name="Fallon T.R."/>
            <person name="Shende V.V."/>
            <person name="Wierzbicki I.H."/>
            <person name="Pendleton A.L."/>
            <person name="Watervoot N.F."/>
            <person name="Auber R.P."/>
            <person name="Gonzalez D.J."/>
            <person name="Wisecaver J.H."/>
            <person name="Moore B.S."/>
        </authorList>
    </citation>
    <scope>NUCLEOTIDE SEQUENCE [LARGE SCALE GENOMIC DNA]</scope>
    <source>
        <strain evidence="2 3">12B1</strain>
    </source>
</reference>
<feature type="compositionally biased region" description="Acidic residues" evidence="1">
    <location>
        <begin position="39"/>
        <end position="56"/>
    </location>
</feature>
<feature type="compositionally biased region" description="Basic and acidic residues" evidence="1">
    <location>
        <begin position="79"/>
        <end position="94"/>
    </location>
</feature>
<evidence type="ECO:0000313" key="2">
    <source>
        <dbReference type="EMBL" id="KAL1519181.1"/>
    </source>
</evidence>
<sequence>MEFSDAVHLFDRKALWFVCRQEAGDTQTGRRRAFAREAEDSEDEQHDGEAEADSSDEGTGPGAPEHEGGRAQIETTAEGEWRRDDHYGVDERARHGFTSIYTRIHRHASND</sequence>
<comment type="caution">
    <text evidence="2">The sequence shown here is derived from an EMBL/GenBank/DDBJ whole genome shotgun (WGS) entry which is preliminary data.</text>
</comment>
<protein>
    <submittedName>
        <fullName evidence="2">Uncharacterized protein</fullName>
    </submittedName>
</protein>
<name>A0AB34JEG7_PRYPA</name>
<keyword evidence="3" id="KW-1185">Reference proteome</keyword>
<dbReference type="EMBL" id="JBGBPQ010000010">
    <property type="protein sequence ID" value="KAL1519181.1"/>
    <property type="molecule type" value="Genomic_DNA"/>
</dbReference>
<evidence type="ECO:0000256" key="1">
    <source>
        <dbReference type="SAM" id="MobiDB-lite"/>
    </source>
</evidence>
<feature type="region of interest" description="Disordered" evidence="1">
    <location>
        <begin position="24"/>
        <end position="111"/>
    </location>
</feature>
<gene>
    <name evidence="2" type="ORF">AB1Y20_003441</name>
</gene>